<keyword evidence="1" id="KW-0479">Metal-binding</keyword>
<dbReference type="PANTHER" id="PTHR42909:SF1">
    <property type="entry name" value="CARBOHYDRATE KINASE PFKB DOMAIN-CONTAINING PROTEIN"/>
    <property type="match status" value="1"/>
</dbReference>
<evidence type="ECO:0000313" key="7">
    <source>
        <dbReference type="Proteomes" id="UP000243459"/>
    </source>
</evidence>
<keyword evidence="5" id="KW-0326">Glycosidase</keyword>
<protein>
    <recommendedName>
        <fullName evidence="8">Pseudouridine-5'-phosphate glycosidase</fullName>
    </recommendedName>
</protein>
<keyword evidence="4" id="KW-0456">Lyase</keyword>
<dbReference type="InterPro" id="IPR022830">
    <property type="entry name" value="Indigdn_synthA-like"/>
</dbReference>
<keyword evidence="7" id="KW-1185">Reference proteome</keyword>
<dbReference type="GO" id="GO:0004730">
    <property type="term" value="F:pseudouridylate synthase activity"/>
    <property type="evidence" value="ECO:0007669"/>
    <property type="project" value="EnsemblPlants"/>
</dbReference>
<dbReference type="Gramene" id="ONK72121">
    <property type="protein sequence ID" value="ONK72121"/>
    <property type="gene ID" value="A4U43_C04F15960"/>
</dbReference>
<evidence type="ECO:0000256" key="5">
    <source>
        <dbReference type="ARBA" id="ARBA00023295"/>
    </source>
</evidence>
<dbReference type="GO" id="GO:0005777">
    <property type="term" value="C:peroxisome"/>
    <property type="evidence" value="ECO:0007669"/>
    <property type="project" value="EnsemblPlants"/>
</dbReference>
<gene>
    <name evidence="6" type="ORF">A4U43_C04F15960</name>
</gene>
<dbReference type="Proteomes" id="UP000243459">
    <property type="component" value="Chromosome 4"/>
</dbReference>
<dbReference type="Pfam" id="PF04227">
    <property type="entry name" value="Indigoidine_A"/>
    <property type="match status" value="1"/>
</dbReference>
<proteinExistence type="predicted"/>
<keyword evidence="2" id="KW-0378">Hydrolase</keyword>
<dbReference type="AlphaFoldDB" id="A0A5P1F624"/>
<dbReference type="SUPFAM" id="SSF110581">
    <property type="entry name" value="Indigoidine synthase A-like"/>
    <property type="match status" value="1"/>
</dbReference>
<dbReference type="EMBL" id="CM007384">
    <property type="protein sequence ID" value="ONK72121.1"/>
    <property type="molecule type" value="Genomic_DNA"/>
</dbReference>
<dbReference type="OMA" id="GVHREWT"/>
<dbReference type="PANTHER" id="PTHR42909">
    <property type="entry name" value="ZGC:136858"/>
    <property type="match status" value="1"/>
</dbReference>
<dbReference type="GO" id="GO:0030597">
    <property type="term" value="F:RNA glycosylase activity"/>
    <property type="evidence" value="ECO:0007669"/>
    <property type="project" value="EnsemblPlants"/>
</dbReference>
<dbReference type="Gene3D" id="3.40.1790.10">
    <property type="entry name" value="Indigoidine synthase domain"/>
    <property type="match status" value="1"/>
</dbReference>
<evidence type="ECO:0000256" key="3">
    <source>
        <dbReference type="ARBA" id="ARBA00023211"/>
    </source>
</evidence>
<reference evidence="7" key="1">
    <citation type="journal article" date="2017" name="Nat. Commun.">
        <title>The asparagus genome sheds light on the origin and evolution of a young Y chromosome.</title>
        <authorList>
            <person name="Harkess A."/>
            <person name="Zhou J."/>
            <person name="Xu C."/>
            <person name="Bowers J.E."/>
            <person name="Van der Hulst R."/>
            <person name="Ayyampalayam S."/>
            <person name="Mercati F."/>
            <person name="Riccardi P."/>
            <person name="McKain M.R."/>
            <person name="Kakrana A."/>
            <person name="Tang H."/>
            <person name="Ray J."/>
            <person name="Groenendijk J."/>
            <person name="Arikit S."/>
            <person name="Mathioni S.M."/>
            <person name="Nakano M."/>
            <person name="Shan H."/>
            <person name="Telgmann-Rauber A."/>
            <person name="Kanno A."/>
            <person name="Yue Z."/>
            <person name="Chen H."/>
            <person name="Li W."/>
            <person name="Chen Y."/>
            <person name="Xu X."/>
            <person name="Zhang Y."/>
            <person name="Luo S."/>
            <person name="Chen H."/>
            <person name="Gao J."/>
            <person name="Mao Z."/>
            <person name="Pires J.C."/>
            <person name="Luo M."/>
            <person name="Kudrna D."/>
            <person name="Wing R.A."/>
            <person name="Meyers B.C."/>
            <person name="Yi K."/>
            <person name="Kong H."/>
            <person name="Lavrijsen P."/>
            <person name="Sunseri F."/>
            <person name="Falavigna A."/>
            <person name="Ye Y."/>
            <person name="Leebens-Mack J.H."/>
            <person name="Chen G."/>
        </authorList>
    </citation>
    <scope>NUCLEOTIDE SEQUENCE [LARGE SCALE GENOMIC DNA]</scope>
    <source>
        <strain evidence="7">cv. DH0086</strain>
    </source>
</reference>
<evidence type="ECO:0000256" key="4">
    <source>
        <dbReference type="ARBA" id="ARBA00023239"/>
    </source>
</evidence>
<evidence type="ECO:0000313" key="6">
    <source>
        <dbReference type="EMBL" id="ONK72121.1"/>
    </source>
</evidence>
<evidence type="ECO:0000256" key="2">
    <source>
        <dbReference type="ARBA" id="ARBA00022801"/>
    </source>
</evidence>
<evidence type="ECO:0000256" key="1">
    <source>
        <dbReference type="ARBA" id="ARBA00022723"/>
    </source>
</evidence>
<dbReference type="GO" id="GO:0046872">
    <property type="term" value="F:metal ion binding"/>
    <property type="evidence" value="ECO:0007669"/>
    <property type="project" value="UniProtKB-KW"/>
</dbReference>
<keyword evidence="3" id="KW-0464">Manganese</keyword>
<dbReference type="InterPro" id="IPR007342">
    <property type="entry name" value="PsuG"/>
</dbReference>
<evidence type="ECO:0008006" key="8">
    <source>
        <dbReference type="Google" id="ProtNLM"/>
    </source>
</evidence>
<name>A0A5P1F624_ASPOF</name>
<organism evidence="6 7">
    <name type="scientific">Asparagus officinalis</name>
    <name type="common">Garden asparagus</name>
    <dbReference type="NCBI Taxonomy" id="4686"/>
    <lineage>
        <taxon>Eukaryota</taxon>
        <taxon>Viridiplantae</taxon>
        <taxon>Streptophyta</taxon>
        <taxon>Embryophyta</taxon>
        <taxon>Tracheophyta</taxon>
        <taxon>Spermatophyta</taxon>
        <taxon>Magnoliopsida</taxon>
        <taxon>Liliopsida</taxon>
        <taxon>Asparagales</taxon>
        <taxon>Asparagaceae</taxon>
        <taxon>Asparagoideae</taxon>
        <taxon>Asparagus</taxon>
    </lineage>
</organism>
<sequence>MNQGRPPSPFFSKLGEKAGNLKIAQDVEEGLLHGKAIVALESTIISHGMPFPQNLRTAKEVEAIVRENGAIPATIAILDGVACVGLSDTQLERLAKLGSKAQKTARRDIPHVVATGGNGATTVSASMFFASKVGIPVFVTGGIGGVHRHGEQTMDISSDLTELGRTPVAVISAGVKSILDIPRTLEFLETQGVTVAAYKTSEFPAFFTESSGCKVPCRLDTPEECARLMHANLTLNLGSGMLIAVPIPKEYAASGNLIESAIQRALEEAKKKHVTGNAATPFCLPE</sequence>
<accession>A0A5P1F624</accession>